<evidence type="ECO:0000313" key="6">
    <source>
        <dbReference type="EMBL" id="RLN21487.1"/>
    </source>
</evidence>
<dbReference type="EMBL" id="MBDN02000090">
    <property type="protein sequence ID" value="RLN81040.1"/>
    <property type="molecule type" value="Genomic_DNA"/>
</dbReference>
<dbReference type="Pfam" id="PF26605">
    <property type="entry name" value="WLGC"/>
    <property type="match status" value="1"/>
</dbReference>
<evidence type="ECO:0000256" key="3">
    <source>
        <dbReference type="SAM" id="Phobius"/>
    </source>
</evidence>
<evidence type="ECO:0000313" key="9">
    <source>
        <dbReference type="Proteomes" id="UP000285883"/>
    </source>
</evidence>
<dbReference type="Gene3D" id="3.80.10.10">
    <property type="entry name" value="Ribonuclease Inhibitor"/>
    <property type="match status" value="1"/>
</dbReference>
<dbReference type="EMBL" id="MAYM02001238">
    <property type="protein sequence ID" value="RLN21487.1"/>
    <property type="molecule type" value="Genomic_DNA"/>
</dbReference>
<keyword evidence="8" id="KW-1185">Reference proteome</keyword>
<feature type="transmembrane region" description="Helical" evidence="3">
    <location>
        <begin position="576"/>
        <end position="596"/>
    </location>
</feature>
<dbReference type="Proteomes" id="UP000285624">
    <property type="component" value="Unassembled WGS sequence"/>
</dbReference>
<feature type="transmembrane region" description="Helical" evidence="3">
    <location>
        <begin position="507"/>
        <end position="532"/>
    </location>
</feature>
<name>A0A3R7H0J3_9STRA</name>
<reference evidence="8 9" key="2">
    <citation type="submission" date="2018-07" db="EMBL/GenBank/DDBJ databases">
        <title>Genome sequencing of oomycete isolates from Chile give support for New Zealand origin for Phytophthora kernoviae and make available the first Nothophytophthora sp. genome.</title>
        <authorList>
            <person name="Studholme D.J."/>
            <person name="Sanfuentes E."/>
            <person name="Panda P."/>
            <person name="Hill R."/>
            <person name="Sambles C."/>
            <person name="Grant M."/>
            <person name="Williams N.M."/>
            <person name="Mcdougal R.L."/>
        </authorList>
    </citation>
    <scope>NUCLEOTIDE SEQUENCE [LARGE SCALE GENOMIC DNA]</scope>
    <source>
        <strain evidence="6">Chile2</strain>
        <strain evidence="7">Chile4</strain>
    </source>
</reference>
<evidence type="ECO:0000313" key="8">
    <source>
        <dbReference type="Proteomes" id="UP000285624"/>
    </source>
</evidence>
<dbReference type="GO" id="GO:0071108">
    <property type="term" value="P:protein K48-linked deubiquitination"/>
    <property type="evidence" value="ECO:0007669"/>
    <property type="project" value="InterPro"/>
</dbReference>
<dbReference type="Proteomes" id="UP000785171">
    <property type="component" value="Unassembled WGS sequence"/>
</dbReference>
<dbReference type="PANTHER" id="PTHR12473:SF8">
    <property type="entry name" value="UBIQUITIN CARBOXYL-TERMINAL HYDROLASE MINDY-4-RELATED"/>
    <property type="match status" value="1"/>
</dbReference>
<dbReference type="GO" id="GO:0006508">
    <property type="term" value="P:proteolysis"/>
    <property type="evidence" value="ECO:0007669"/>
    <property type="project" value="UniProtKB-KW"/>
</dbReference>
<dbReference type="InterPro" id="IPR039785">
    <property type="entry name" value="MINY3/4"/>
</dbReference>
<evidence type="ECO:0000313" key="7">
    <source>
        <dbReference type="EMBL" id="RLN81040.1"/>
    </source>
</evidence>
<dbReference type="PANTHER" id="PTHR12473">
    <property type="entry name" value="UBIQUITIN CARBOXYL-TERMINAL HYDROLASE MINDY-4-RELATED"/>
    <property type="match status" value="1"/>
</dbReference>
<dbReference type="GO" id="GO:1990380">
    <property type="term" value="F:K48-linked deubiquitinase activity"/>
    <property type="evidence" value="ECO:0007669"/>
    <property type="project" value="InterPro"/>
</dbReference>
<dbReference type="Pfam" id="PF13898">
    <property type="entry name" value="MINDY-3_4_CD"/>
    <property type="match status" value="1"/>
</dbReference>
<keyword evidence="3" id="KW-1133">Transmembrane helix</keyword>
<reference evidence="5" key="3">
    <citation type="submission" date="2020-06" db="EMBL/GenBank/DDBJ databases">
        <authorList>
            <person name="Studholme D.J."/>
        </authorList>
    </citation>
    <scope>NUCLEOTIDE SEQUENCE</scope>
    <source>
        <strain evidence="5">NZFS 2646</strain>
    </source>
</reference>
<dbReference type="GO" id="GO:0004843">
    <property type="term" value="F:cysteine-type deubiquitinase activity"/>
    <property type="evidence" value="ECO:0007669"/>
    <property type="project" value="UniProtKB-EC"/>
</dbReference>
<evidence type="ECO:0000259" key="4">
    <source>
        <dbReference type="SMART" id="SM01174"/>
    </source>
</evidence>
<dbReference type="InterPro" id="IPR025257">
    <property type="entry name" value="MINDY-3/4_CD"/>
</dbReference>
<keyword evidence="3" id="KW-0812">Transmembrane</keyword>
<organism evidence="7 8">
    <name type="scientific">Phytophthora kernoviae</name>
    <dbReference type="NCBI Taxonomy" id="325452"/>
    <lineage>
        <taxon>Eukaryota</taxon>
        <taxon>Sar</taxon>
        <taxon>Stramenopiles</taxon>
        <taxon>Oomycota</taxon>
        <taxon>Peronosporomycetes</taxon>
        <taxon>Peronosporales</taxon>
        <taxon>Peronosporaceae</taxon>
        <taxon>Phytophthora</taxon>
    </lineage>
</organism>
<feature type="region of interest" description="Disordered" evidence="2">
    <location>
        <begin position="787"/>
        <end position="811"/>
    </location>
</feature>
<accession>A0A3R7H0J3</accession>
<proteinExistence type="inferred from homology"/>
<evidence type="ECO:0000256" key="1">
    <source>
        <dbReference type="ARBA" id="ARBA00011074"/>
    </source>
</evidence>
<dbReference type="SMART" id="SM01174">
    <property type="entry name" value="DUF4205"/>
    <property type="match status" value="1"/>
</dbReference>
<evidence type="ECO:0000313" key="5">
    <source>
        <dbReference type="EMBL" id="KAG2523683.1"/>
    </source>
</evidence>
<gene>
    <name evidence="6" type="ORF">BBI17_004153</name>
    <name evidence="7" type="ORF">BBO99_00004021</name>
    <name evidence="5" type="ORF">JM16_005253</name>
</gene>
<protein>
    <recommendedName>
        <fullName evidence="4">Deubiquitinating enzyme MINDY-3/4 conserved domain-containing protein</fullName>
    </recommendedName>
</protein>
<comment type="similarity">
    <text evidence="1">Belongs to the MINDY deubiquitinase family. FAM188 subfamily.</text>
</comment>
<evidence type="ECO:0000256" key="2">
    <source>
        <dbReference type="SAM" id="MobiDB-lite"/>
    </source>
</evidence>
<comment type="caution">
    <text evidence="7">The sequence shown here is derived from an EMBL/GenBank/DDBJ whole genome shotgun (WGS) entry which is preliminary data.</text>
</comment>
<dbReference type="AlphaFoldDB" id="A0A3R7H0J3"/>
<sequence>MNVLTATEVNQLLRLLWPSTNGQSDDAQRWYQQGFQFQALQGFCLGLVQAHGGPCGVLAAVQAEILRLFLFVHRNEALSETELRRLLDGDKSDTGEAARQRLLAEAMASLLLQCADVVDDDGGRVVRVVVQDAAASTGGNTAVYKEHILPVSATETDAPPDELVALLLREMPAFCSSHGVINFTFSVLRTKSVVTVREEMDDPTNALTGAFGHCTQELLNLLLTGRAVSNVFDGSVPMGDTGLYLHGVSRRARIGYLTQLEALRYCRVGSYYKSPQFPVWVIGSSSHFSMGFALDARVCEESASAQLFQRVQRVFKAFDSMETGFMQMASLADSLKQLGVAPEILANEYWMARLLDRLEISSGAGIVLWDEYWKVISVLLHTSDFELALSGKYEASISTETQSRLQRSDSDLAPLKMPAQQDEDRSAADNGVDGAAVEVHHVANIVLGTDDITEVVDGHVSWEDLSHENGKSQAPKRYVVAGIKTSVEPNASLTEVVIADVASFHGVFGFLGVPMIIVFVLSAIWTFTLAYIQVHATSMANNVMNTTEFDNGNWFVTCYRSQRYVIDPNLIIARLYYTYDLFFAVFAPLVVLVYFIHSFKFDRAAFMTRMESIHDRQTAPRTYAEWTDPEDTTSRLAELAVSGELRIIQIINRALPQLPIELQNCRHLQQLILIYTKTEELPAWMAEFSELEYLSTAICDNSYELDLASAAPTKYTSDDLCGSVIYKECYLGGVQGICFNMRMMAIAHIETMELSGNDQYGDDEEERVVYYDLDADSHSRQLLLPPDVVSAPKQRRAPRSRPADRQIFPRPPRSVFHLGTLLYTFGARMAKCS</sequence>
<reference evidence="5" key="1">
    <citation type="journal article" date="2015" name="Genom Data">
        <title>Genome sequences of six Phytophthora species associated with forests in New Zealand.</title>
        <authorList>
            <person name="Studholme D.J."/>
            <person name="McDougal R.L."/>
            <person name="Sambles C."/>
            <person name="Hansen E."/>
            <person name="Hardy G."/>
            <person name="Grant M."/>
            <person name="Ganley R.J."/>
            <person name="Williams N.M."/>
        </authorList>
    </citation>
    <scope>NUCLEOTIDE SEQUENCE</scope>
    <source>
        <strain evidence="5">NZFS 2646</strain>
    </source>
</reference>
<dbReference type="Proteomes" id="UP000285883">
    <property type="component" value="Unassembled WGS sequence"/>
</dbReference>
<keyword evidence="3" id="KW-0472">Membrane</keyword>
<feature type="domain" description="Deubiquitinating enzyme MINDY-3/4 conserved" evidence="4">
    <location>
        <begin position="13"/>
        <end position="355"/>
    </location>
</feature>
<dbReference type="EMBL" id="JPWV03000132">
    <property type="protein sequence ID" value="KAG2523683.1"/>
    <property type="molecule type" value="Genomic_DNA"/>
</dbReference>
<dbReference type="InterPro" id="IPR058256">
    <property type="entry name" value="WLGC"/>
</dbReference>
<dbReference type="InterPro" id="IPR032675">
    <property type="entry name" value="LRR_dom_sf"/>
</dbReference>